<proteinExistence type="predicted"/>
<protein>
    <recommendedName>
        <fullName evidence="3">Ferredoxin</fullName>
    </recommendedName>
</protein>
<keyword evidence="6" id="KW-0408">Iron</keyword>
<comment type="cofactor">
    <cofactor evidence="1">
        <name>[4Fe-4S] cluster</name>
        <dbReference type="ChEBI" id="CHEBI:49883"/>
    </cofactor>
</comment>
<feature type="domain" description="4Fe-4S ferredoxin-type" evidence="9">
    <location>
        <begin position="174"/>
        <end position="202"/>
    </location>
</feature>
<dbReference type="Gene3D" id="3.30.70.20">
    <property type="match status" value="1"/>
</dbReference>
<reference evidence="10 11" key="1">
    <citation type="submission" date="2015-09" db="EMBL/GenBank/DDBJ databases">
        <authorList>
            <consortium name="Pathogen Informatics"/>
        </authorList>
    </citation>
    <scope>NUCLEOTIDE SEQUENCE [LARGE SCALE GENOMIC DNA]</scope>
    <source>
        <strain evidence="10 11">2789STDY5608850</strain>
    </source>
</reference>
<dbReference type="GO" id="GO:0046872">
    <property type="term" value="F:metal ion binding"/>
    <property type="evidence" value="ECO:0007669"/>
    <property type="project" value="UniProtKB-KW"/>
</dbReference>
<dbReference type="InterPro" id="IPR050157">
    <property type="entry name" value="PSI_iron-sulfur_center"/>
</dbReference>
<dbReference type="PROSITE" id="PS51379">
    <property type="entry name" value="4FE4S_FER_2"/>
    <property type="match status" value="2"/>
</dbReference>
<keyword evidence="7" id="KW-0411">Iron-sulfur</keyword>
<evidence type="ECO:0000256" key="5">
    <source>
        <dbReference type="ARBA" id="ARBA00022723"/>
    </source>
</evidence>
<dbReference type="InterPro" id="IPR029039">
    <property type="entry name" value="Flavoprotein-like_sf"/>
</dbReference>
<dbReference type="EMBL" id="CYZE01000001">
    <property type="protein sequence ID" value="CUN41238.1"/>
    <property type="molecule type" value="Genomic_DNA"/>
</dbReference>
<dbReference type="InterPro" id="IPR017896">
    <property type="entry name" value="4Fe4S_Fe-S-bd"/>
</dbReference>
<evidence type="ECO:0000256" key="2">
    <source>
        <dbReference type="ARBA" id="ARBA00003532"/>
    </source>
</evidence>
<dbReference type="PANTHER" id="PTHR24960:SF79">
    <property type="entry name" value="PHOTOSYSTEM I IRON-SULFUR CENTER"/>
    <property type="match status" value="1"/>
</dbReference>
<dbReference type="Gene3D" id="3.40.50.360">
    <property type="match status" value="1"/>
</dbReference>
<keyword evidence="5" id="KW-0479">Metal-binding</keyword>
<dbReference type="SUPFAM" id="SSF46548">
    <property type="entry name" value="alpha-helical ferredoxin"/>
    <property type="match status" value="1"/>
</dbReference>
<dbReference type="RefSeq" id="WP_055652579.1">
    <property type="nucleotide sequence ID" value="NZ_CABIXC010000001.1"/>
</dbReference>
<feature type="domain" description="Flavodoxin-like" evidence="8">
    <location>
        <begin position="3"/>
        <end position="147"/>
    </location>
</feature>
<evidence type="ECO:0000259" key="9">
    <source>
        <dbReference type="PROSITE" id="PS51379"/>
    </source>
</evidence>
<evidence type="ECO:0000313" key="10">
    <source>
        <dbReference type="EMBL" id="CUN41238.1"/>
    </source>
</evidence>
<dbReference type="InterPro" id="IPR047964">
    <property type="entry name" value="EFR1-like"/>
</dbReference>
<dbReference type="GO" id="GO:0016651">
    <property type="term" value="F:oxidoreductase activity, acting on NAD(P)H"/>
    <property type="evidence" value="ECO:0007669"/>
    <property type="project" value="UniProtKB-ARBA"/>
</dbReference>
<organism evidence="10 11">
    <name type="scientific">Hungatella hathewayi</name>
    <dbReference type="NCBI Taxonomy" id="154046"/>
    <lineage>
        <taxon>Bacteria</taxon>
        <taxon>Bacillati</taxon>
        <taxon>Bacillota</taxon>
        <taxon>Clostridia</taxon>
        <taxon>Lachnospirales</taxon>
        <taxon>Lachnospiraceae</taxon>
        <taxon>Hungatella</taxon>
    </lineage>
</organism>
<evidence type="ECO:0000256" key="1">
    <source>
        <dbReference type="ARBA" id="ARBA00001966"/>
    </source>
</evidence>
<evidence type="ECO:0000259" key="8">
    <source>
        <dbReference type="PROSITE" id="PS50902"/>
    </source>
</evidence>
<dbReference type="InterPro" id="IPR008254">
    <property type="entry name" value="Flavodoxin/NO_synth"/>
</dbReference>
<evidence type="ECO:0000256" key="7">
    <source>
        <dbReference type="ARBA" id="ARBA00023014"/>
    </source>
</evidence>
<dbReference type="PROSITE" id="PS50902">
    <property type="entry name" value="FLAVODOXIN_LIKE"/>
    <property type="match status" value="1"/>
</dbReference>
<dbReference type="GO" id="GO:0051539">
    <property type="term" value="F:4 iron, 4 sulfur cluster binding"/>
    <property type="evidence" value="ECO:0007669"/>
    <property type="project" value="UniProtKB-KW"/>
</dbReference>
<feature type="domain" description="4Fe-4S ferredoxin-type" evidence="9">
    <location>
        <begin position="204"/>
        <end position="230"/>
    </location>
</feature>
<name>A0A173WT37_9FIRM</name>
<keyword evidence="4" id="KW-0004">4Fe-4S</keyword>
<dbReference type="SUPFAM" id="SSF52218">
    <property type="entry name" value="Flavoproteins"/>
    <property type="match status" value="1"/>
</dbReference>
<dbReference type="AlphaFoldDB" id="A0A173WT37"/>
<dbReference type="NCBIfam" id="NF038196">
    <property type="entry name" value="ferrodoxin_EFR1"/>
    <property type="match status" value="1"/>
</dbReference>
<evidence type="ECO:0000313" key="11">
    <source>
        <dbReference type="Proteomes" id="UP000095651"/>
    </source>
</evidence>
<dbReference type="PROSITE" id="PS00198">
    <property type="entry name" value="4FE4S_FER_1"/>
    <property type="match status" value="2"/>
</dbReference>
<sequence length="253" mass="27769">MAMYEIYFSPTGGTKKVAEIIGSAWSCETVRVDLMNPALQPEQYAFSADDICIVAVPSFGGRVPVTAVERLKKMVGNGARAVLVAVYGNREFEDTLMELKDALSEAGFRCSAAAAAVAEHSIIRKFGAGRPDEEDCRELKEFSERIKHHLEENGDGEITVPGSHPYREYHGVPMKPKADKNCIKCGKCAAECPVQAIPKDNPSSLDKERCISCMHCIAICPEQARHNDKVVLFAAEQKMKKVCSGRKANTLFL</sequence>
<dbReference type="InterPro" id="IPR017900">
    <property type="entry name" value="4Fe4S_Fe_S_CS"/>
</dbReference>
<dbReference type="PANTHER" id="PTHR24960">
    <property type="entry name" value="PHOTOSYSTEM I IRON-SULFUR CENTER-RELATED"/>
    <property type="match status" value="1"/>
</dbReference>
<dbReference type="Proteomes" id="UP000095651">
    <property type="component" value="Unassembled WGS sequence"/>
</dbReference>
<comment type="function">
    <text evidence="2">Ferredoxins are iron-sulfur proteins that transfer electrons in a wide variety of metabolic reactions.</text>
</comment>
<dbReference type="GO" id="GO:0010181">
    <property type="term" value="F:FMN binding"/>
    <property type="evidence" value="ECO:0007669"/>
    <property type="project" value="InterPro"/>
</dbReference>
<evidence type="ECO:0000256" key="6">
    <source>
        <dbReference type="ARBA" id="ARBA00023004"/>
    </source>
</evidence>
<dbReference type="Pfam" id="PF13237">
    <property type="entry name" value="Fer4_10"/>
    <property type="match status" value="1"/>
</dbReference>
<gene>
    <name evidence="10" type="ORF">ERS852407_00102</name>
</gene>
<evidence type="ECO:0000256" key="4">
    <source>
        <dbReference type="ARBA" id="ARBA00022485"/>
    </source>
</evidence>
<accession>A0A173WT37</accession>
<evidence type="ECO:0000256" key="3">
    <source>
        <dbReference type="ARBA" id="ARBA00013529"/>
    </source>
</evidence>